<reference evidence="4 5" key="1">
    <citation type="submission" date="2018-01" db="EMBL/GenBank/DDBJ databases">
        <title>The complete genome sequence of Chromatium okenii LaCa, a purple sulfur bacterium with a turbulent life.</title>
        <authorList>
            <person name="Luedin S.M."/>
            <person name="Liechti N."/>
            <person name="Storelli N."/>
            <person name="Danza F."/>
            <person name="Wittwer M."/>
            <person name="Pothier J.F."/>
            <person name="Tonolla M.A."/>
        </authorList>
    </citation>
    <scope>NUCLEOTIDE SEQUENCE [LARGE SCALE GENOMIC DNA]</scope>
    <source>
        <strain evidence="4 5">LaCa</strain>
    </source>
</reference>
<dbReference type="RefSeq" id="WP_105073448.1">
    <property type="nucleotide sequence ID" value="NZ_PPGH01000034.1"/>
</dbReference>
<dbReference type="PROSITE" id="PS50110">
    <property type="entry name" value="RESPONSE_REGULATORY"/>
    <property type="match status" value="1"/>
</dbReference>
<name>A0A2S7XTE0_9GAMM</name>
<feature type="domain" description="Response regulatory" evidence="2">
    <location>
        <begin position="10"/>
        <end position="125"/>
    </location>
</feature>
<keyword evidence="5" id="KW-1185">Reference proteome</keyword>
<feature type="modified residue" description="4-aspartylphosphate" evidence="1">
    <location>
        <position position="58"/>
    </location>
</feature>
<dbReference type="OrthoDB" id="9802066at2"/>
<dbReference type="InterPro" id="IPR052020">
    <property type="entry name" value="Cyclic_di-GMP/3'3'-cGAMP_PDE"/>
</dbReference>
<dbReference type="CDD" id="cd00077">
    <property type="entry name" value="HDc"/>
    <property type="match status" value="1"/>
</dbReference>
<dbReference type="Pfam" id="PF00072">
    <property type="entry name" value="Response_reg"/>
    <property type="match status" value="1"/>
</dbReference>
<dbReference type="AlphaFoldDB" id="A0A2S7XTE0"/>
<dbReference type="PANTHER" id="PTHR45228:SF5">
    <property type="entry name" value="CYCLIC DI-GMP PHOSPHODIESTERASE VC_1348-RELATED"/>
    <property type="match status" value="1"/>
</dbReference>
<feature type="domain" description="HD-GYP" evidence="3">
    <location>
        <begin position="152"/>
        <end position="363"/>
    </location>
</feature>
<dbReference type="Pfam" id="PF13487">
    <property type="entry name" value="HD_5"/>
    <property type="match status" value="1"/>
</dbReference>
<evidence type="ECO:0000313" key="5">
    <source>
        <dbReference type="Proteomes" id="UP000239936"/>
    </source>
</evidence>
<evidence type="ECO:0000256" key="1">
    <source>
        <dbReference type="PROSITE-ProRule" id="PRU00169"/>
    </source>
</evidence>
<dbReference type="Gene3D" id="3.40.50.2300">
    <property type="match status" value="1"/>
</dbReference>
<gene>
    <name evidence="4" type="ORF">CXB77_07940</name>
</gene>
<dbReference type="Proteomes" id="UP000239936">
    <property type="component" value="Unassembled WGS sequence"/>
</dbReference>
<proteinExistence type="predicted"/>
<dbReference type="Gene3D" id="1.10.3210.10">
    <property type="entry name" value="Hypothetical protein af1432"/>
    <property type="match status" value="1"/>
</dbReference>
<dbReference type="InterPro" id="IPR037522">
    <property type="entry name" value="HD_GYP_dom"/>
</dbReference>
<evidence type="ECO:0000259" key="2">
    <source>
        <dbReference type="PROSITE" id="PS50110"/>
    </source>
</evidence>
<evidence type="ECO:0000313" key="4">
    <source>
        <dbReference type="EMBL" id="PQJ96691.1"/>
    </source>
</evidence>
<dbReference type="PANTHER" id="PTHR45228">
    <property type="entry name" value="CYCLIC DI-GMP PHOSPHODIESTERASE TM_0186-RELATED"/>
    <property type="match status" value="1"/>
</dbReference>
<sequence length="364" mass="41365">MSPSAIERPTILVVDDTPANLSLLNAFLGRDYRILLANHGVKALQLASEHQPDLILLDIMMPDMDGYEVCRRLKADEALRRIPVLFLTARTEIGDEEQGFALGAVDFIHKPISLPIVAARVRSHLQLKVWQDFLLDQNAWLRREVERRLSDINRFQDASILTMVSLAEFRDECTGNHIHRTQEYVRLLAQQLAHLPRYQHQLTQNHIELMSKSAALHDVGKIAIPDHILLKPGKLTEEEFIIMRTHAQRGYEMLARAGEHLGEHGEFLKLAKDIARYHHEKWDGSGYPNGLQGHAIPIAARLMAVADVFDALLTRRPYKEPFPMSEVVTIMKQGSGNHFDPEVIDAFLVILPQLEEVVRCETDA</sequence>
<organism evidence="4 5">
    <name type="scientific">Chromatium okenii</name>
    <dbReference type="NCBI Taxonomy" id="61644"/>
    <lineage>
        <taxon>Bacteria</taxon>
        <taxon>Pseudomonadati</taxon>
        <taxon>Pseudomonadota</taxon>
        <taxon>Gammaproteobacteria</taxon>
        <taxon>Chromatiales</taxon>
        <taxon>Chromatiaceae</taxon>
        <taxon>Chromatium</taxon>
    </lineage>
</organism>
<dbReference type="GO" id="GO:0008081">
    <property type="term" value="F:phosphoric diester hydrolase activity"/>
    <property type="evidence" value="ECO:0007669"/>
    <property type="project" value="UniProtKB-ARBA"/>
</dbReference>
<protein>
    <submittedName>
        <fullName evidence="4">Two-component system response regulator</fullName>
    </submittedName>
</protein>
<dbReference type="InterPro" id="IPR001789">
    <property type="entry name" value="Sig_transdc_resp-reg_receiver"/>
</dbReference>
<keyword evidence="1" id="KW-0597">Phosphoprotein</keyword>
<dbReference type="SMART" id="SM00471">
    <property type="entry name" value="HDc"/>
    <property type="match status" value="1"/>
</dbReference>
<dbReference type="SMART" id="SM00448">
    <property type="entry name" value="REC"/>
    <property type="match status" value="1"/>
</dbReference>
<evidence type="ECO:0000259" key="3">
    <source>
        <dbReference type="PROSITE" id="PS51832"/>
    </source>
</evidence>
<dbReference type="SUPFAM" id="SSF52172">
    <property type="entry name" value="CheY-like"/>
    <property type="match status" value="1"/>
</dbReference>
<dbReference type="InterPro" id="IPR011006">
    <property type="entry name" value="CheY-like_superfamily"/>
</dbReference>
<dbReference type="SUPFAM" id="SSF109604">
    <property type="entry name" value="HD-domain/PDEase-like"/>
    <property type="match status" value="1"/>
</dbReference>
<dbReference type="EMBL" id="PPGH01000034">
    <property type="protein sequence ID" value="PQJ96691.1"/>
    <property type="molecule type" value="Genomic_DNA"/>
</dbReference>
<accession>A0A2S7XTE0</accession>
<dbReference type="InterPro" id="IPR003607">
    <property type="entry name" value="HD/PDEase_dom"/>
</dbReference>
<comment type="caution">
    <text evidence="4">The sequence shown here is derived from an EMBL/GenBank/DDBJ whole genome shotgun (WGS) entry which is preliminary data.</text>
</comment>
<dbReference type="GO" id="GO:0000160">
    <property type="term" value="P:phosphorelay signal transduction system"/>
    <property type="evidence" value="ECO:0007669"/>
    <property type="project" value="InterPro"/>
</dbReference>
<dbReference type="CDD" id="cd19920">
    <property type="entry name" value="REC_PA4781-like"/>
    <property type="match status" value="1"/>
</dbReference>
<dbReference type="PROSITE" id="PS51832">
    <property type="entry name" value="HD_GYP"/>
    <property type="match status" value="1"/>
</dbReference>